<evidence type="ECO:0000256" key="2">
    <source>
        <dbReference type="ARBA" id="ARBA00009212"/>
    </source>
</evidence>
<keyword evidence="5 9" id="KW-0812">Transmembrane</keyword>
<dbReference type="GO" id="GO:0005886">
    <property type="term" value="C:plasma membrane"/>
    <property type="evidence" value="ECO:0007669"/>
    <property type="project" value="UniProtKB-SubCell"/>
</dbReference>
<dbReference type="PANTHER" id="PTHR34702">
    <property type="entry name" value="NA(+)/H(+) ANTIPORTER SUBUNIT F1"/>
    <property type="match status" value="1"/>
</dbReference>
<protein>
    <submittedName>
        <fullName evidence="10">Na(+) H(+) antiporter, subunit F</fullName>
    </submittedName>
</protein>
<comment type="subcellular location">
    <subcellularLocation>
        <location evidence="1 8">Cell membrane</location>
        <topology evidence="1 8">Multi-pass membrane protein</topology>
    </subcellularLocation>
</comment>
<dbReference type="InterPro" id="IPR007208">
    <property type="entry name" value="MrpF/PhaF-like"/>
</dbReference>
<reference evidence="11" key="1">
    <citation type="submission" date="2015-07" db="EMBL/GenBank/DDBJ databases">
        <title>Discovery of a poly(ethylene terephthalate assimilation.</title>
        <authorList>
            <person name="Yoshida S."/>
            <person name="Hiraga K."/>
            <person name="Takehana T."/>
            <person name="Taniguchi I."/>
            <person name="Yamaji H."/>
            <person name="Maeda Y."/>
            <person name="Toyohara K."/>
            <person name="Miyamoto K."/>
            <person name="Kimura Y."/>
            <person name="Oda K."/>
        </authorList>
    </citation>
    <scope>NUCLEOTIDE SEQUENCE [LARGE SCALE GENOMIC DNA]</scope>
    <source>
        <strain evidence="11">NBRC 110686 / TISTR 2288 / 201-F6</strain>
    </source>
</reference>
<name>A0A0K8NU51_PISS1</name>
<dbReference type="OrthoDB" id="9800226at2"/>
<dbReference type="STRING" id="1547922.ISF6_1695"/>
<dbReference type="GO" id="GO:0015385">
    <property type="term" value="F:sodium:proton antiporter activity"/>
    <property type="evidence" value="ECO:0007669"/>
    <property type="project" value="TreeGrafter"/>
</dbReference>
<evidence type="ECO:0000256" key="4">
    <source>
        <dbReference type="ARBA" id="ARBA00022475"/>
    </source>
</evidence>
<evidence type="ECO:0000256" key="3">
    <source>
        <dbReference type="ARBA" id="ARBA00022448"/>
    </source>
</evidence>
<evidence type="ECO:0000313" key="11">
    <source>
        <dbReference type="Proteomes" id="UP000037660"/>
    </source>
</evidence>
<feature type="transmembrane region" description="Helical" evidence="9">
    <location>
        <begin position="64"/>
        <end position="86"/>
    </location>
</feature>
<dbReference type="NCBIfam" id="NF004812">
    <property type="entry name" value="PRK06161.1"/>
    <property type="match status" value="1"/>
</dbReference>
<keyword evidence="11" id="KW-1185">Reference proteome</keyword>
<evidence type="ECO:0000256" key="5">
    <source>
        <dbReference type="ARBA" id="ARBA00022692"/>
    </source>
</evidence>
<comment type="caution">
    <text evidence="10">The sequence shown here is derived from an EMBL/GenBank/DDBJ whole genome shotgun (WGS) entry which is preliminary data.</text>
</comment>
<gene>
    <name evidence="10" type="ORF">ISF6_1695</name>
</gene>
<evidence type="ECO:0000256" key="7">
    <source>
        <dbReference type="ARBA" id="ARBA00023136"/>
    </source>
</evidence>
<keyword evidence="7 8" id="KW-0472">Membrane</keyword>
<keyword evidence="8" id="KW-0050">Antiport</keyword>
<evidence type="ECO:0000256" key="9">
    <source>
        <dbReference type="SAM" id="Phobius"/>
    </source>
</evidence>
<reference evidence="10 11" key="2">
    <citation type="journal article" date="2016" name="Science">
        <title>A bacterium that degrades and assimilates poly(ethylene terephthalate).</title>
        <authorList>
            <person name="Yoshida S."/>
            <person name="Hiraga K."/>
            <person name="Takehana T."/>
            <person name="Taniguchi I."/>
            <person name="Yamaji H."/>
            <person name="Maeda Y."/>
            <person name="Toyohara K."/>
            <person name="Miyamoto K."/>
            <person name="Kimura Y."/>
            <person name="Oda K."/>
        </authorList>
    </citation>
    <scope>NUCLEOTIDE SEQUENCE [LARGE SCALE GENOMIC DNA]</scope>
    <source>
        <strain evidence="11">NBRC 110686 / TISTR 2288 / 201-F6</strain>
    </source>
</reference>
<dbReference type="PANTHER" id="PTHR34702:SF1">
    <property type="entry name" value="NA(+)_H(+) ANTIPORTER SUBUNIT F"/>
    <property type="match status" value="1"/>
</dbReference>
<feature type="transmembrane region" description="Helical" evidence="9">
    <location>
        <begin position="38"/>
        <end position="57"/>
    </location>
</feature>
<comment type="similarity">
    <text evidence="2 8">Belongs to the CPA3 antiporters (TC 2.A.63) subunit F family.</text>
</comment>
<keyword evidence="3 8" id="KW-0813">Transport</keyword>
<sequence length="93" mass="9871">MSTSFVSLALLFALGAVGLAMALCGWRLLRGPSPADRVLALDTLYVNVVAFVLLLGIRQGTGLYFEAALLIALLGFVSTVALGRYLQRGDVIE</sequence>
<keyword evidence="6 9" id="KW-1133">Transmembrane helix</keyword>
<dbReference type="RefSeq" id="WP_054018072.1">
    <property type="nucleotide sequence ID" value="NZ_BBYR01000003.1"/>
</dbReference>
<dbReference type="Proteomes" id="UP000037660">
    <property type="component" value="Unassembled WGS sequence"/>
</dbReference>
<organism evidence="10 11">
    <name type="scientific">Piscinibacter sakaiensis</name>
    <name type="common">Ideonella sakaiensis</name>
    <dbReference type="NCBI Taxonomy" id="1547922"/>
    <lineage>
        <taxon>Bacteria</taxon>
        <taxon>Pseudomonadati</taxon>
        <taxon>Pseudomonadota</taxon>
        <taxon>Betaproteobacteria</taxon>
        <taxon>Burkholderiales</taxon>
        <taxon>Sphaerotilaceae</taxon>
        <taxon>Piscinibacter</taxon>
    </lineage>
</organism>
<dbReference type="PIRSF" id="PIRSF028784">
    <property type="entry name" value="MrpF"/>
    <property type="match status" value="1"/>
</dbReference>
<evidence type="ECO:0000256" key="6">
    <source>
        <dbReference type="ARBA" id="ARBA00022989"/>
    </source>
</evidence>
<evidence type="ECO:0000256" key="8">
    <source>
        <dbReference type="PIRNR" id="PIRNR028784"/>
    </source>
</evidence>
<evidence type="ECO:0000313" key="10">
    <source>
        <dbReference type="EMBL" id="GAP33917.1"/>
    </source>
</evidence>
<accession>A0A0K8NU51</accession>
<keyword evidence="4 8" id="KW-1003">Cell membrane</keyword>
<dbReference type="Pfam" id="PF04066">
    <property type="entry name" value="MrpF_PhaF"/>
    <property type="match status" value="1"/>
</dbReference>
<proteinExistence type="inferred from homology"/>
<keyword evidence="8" id="KW-0406">Ion transport</keyword>
<dbReference type="EMBL" id="BBYR01000003">
    <property type="protein sequence ID" value="GAP33917.1"/>
    <property type="molecule type" value="Genomic_DNA"/>
</dbReference>
<dbReference type="AlphaFoldDB" id="A0A0K8NU51"/>
<evidence type="ECO:0000256" key="1">
    <source>
        <dbReference type="ARBA" id="ARBA00004651"/>
    </source>
</evidence>